<evidence type="ECO:0000313" key="1">
    <source>
        <dbReference type="EMBL" id="EPR65182.1"/>
    </source>
</evidence>
<dbReference type="Proteomes" id="UP000014974">
    <property type="component" value="Unassembled WGS sequence"/>
</dbReference>
<protein>
    <submittedName>
        <fullName evidence="1">Uncharacterized protein</fullName>
    </submittedName>
</protein>
<dbReference type="Pfam" id="PF20420">
    <property type="entry name" value="DUF6702"/>
    <property type="match status" value="1"/>
</dbReference>
<evidence type="ECO:0000313" key="2">
    <source>
        <dbReference type="Proteomes" id="UP000014974"/>
    </source>
</evidence>
<dbReference type="InterPro" id="IPR046525">
    <property type="entry name" value="DUF6702"/>
</dbReference>
<dbReference type="AlphaFoldDB" id="S7V6H5"/>
<name>S7V6H5_9BACT</name>
<dbReference type="PATRIC" id="fig|641524.5.peg.5669"/>
<sequence length="137" mass="16188">MVYNENRQQIEIAQKIFWNDMETSLTIASGKQVNFLKPEDPKLLESLIKEYILENNKLEVDGKKLKLTYLGYEIEEDAAWFYMESEKIPEPFEVTIYNTILLDDFPTQQNIVNFYKNRKPKSLITRKDKISGTLELD</sequence>
<dbReference type="EMBL" id="ATNM01000197">
    <property type="protein sequence ID" value="EPR65182.1"/>
    <property type="molecule type" value="Genomic_DNA"/>
</dbReference>
<comment type="caution">
    <text evidence="1">The sequence shown here is derived from an EMBL/GenBank/DDBJ whole genome shotgun (WGS) entry which is preliminary data.</text>
</comment>
<accession>S7V6H5</accession>
<dbReference type="eggNOG" id="ENOG502ZYG3">
    <property type="taxonomic scope" value="Bacteria"/>
</dbReference>
<proteinExistence type="predicted"/>
<reference evidence="1 2" key="1">
    <citation type="journal article" date="2013" name="Genome Announc.">
        <title>Draft Genome Sequence of Cyclobacterium qasimii Strain M12-11BT, Isolated from Arctic Marine Sediment.</title>
        <authorList>
            <person name="Shivaji S."/>
            <person name="Ara S."/>
            <person name="Singh A."/>
            <person name="Kumar Pinnaka A."/>
        </authorList>
    </citation>
    <scope>NUCLEOTIDE SEQUENCE [LARGE SCALE GENOMIC DNA]</scope>
    <source>
        <strain evidence="1 2">M12-11B</strain>
    </source>
</reference>
<organism evidence="1 2">
    <name type="scientific">Cyclobacterium qasimii M12-11B</name>
    <dbReference type="NCBI Taxonomy" id="641524"/>
    <lineage>
        <taxon>Bacteria</taxon>
        <taxon>Pseudomonadati</taxon>
        <taxon>Bacteroidota</taxon>
        <taxon>Cytophagia</taxon>
        <taxon>Cytophagales</taxon>
        <taxon>Cyclobacteriaceae</taxon>
        <taxon>Cyclobacterium</taxon>
    </lineage>
</organism>
<dbReference type="STRING" id="641524.ADICYQ_5715"/>
<gene>
    <name evidence="1" type="ORF">ADICYQ_5715</name>
</gene>